<dbReference type="GO" id="GO:0005634">
    <property type="term" value="C:nucleus"/>
    <property type="evidence" value="ECO:0007669"/>
    <property type="project" value="TreeGrafter"/>
</dbReference>
<evidence type="ECO:0000313" key="4">
    <source>
        <dbReference type="Proteomes" id="UP000314294"/>
    </source>
</evidence>
<feature type="coiled-coil region" evidence="1">
    <location>
        <begin position="163"/>
        <end position="194"/>
    </location>
</feature>
<comment type="caution">
    <text evidence="3">The sequence shown here is derived from an EMBL/GenBank/DDBJ whole genome shotgun (WGS) entry which is preliminary data.</text>
</comment>
<dbReference type="Proteomes" id="UP000314294">
    <property type="component" value="Unassembled WGS sequence"/>
</dbReference>
<evidence type="ECO:0000256" key="1">
    <source>
        <dbReference type="SAM" id="Coils"/>
    </source>
</evidence>
<dbReference type="GO" id="GO:0031122">
    <property type="term" value="P:cytoplasmic microtubule organization"/>
    <property type="evidence" value="ECO:0007669"/>
    <property type="project" value="TreeGrafter"/>
</dbReference>
<name>A0A4Z2HJN5_9TELE</name>
<dbReference type="GO" id="GO:0051010">
    <property type="term" value="F:microtubule plus-end binding"/>
    <property type="evidence" value="ECO:0007669"/>
    <property type="project" value="TreeGrafter"/>
</dbReference>
<sequence>MWKSSQKEIILHNPSPESNPKNLYLHSNHTCDRRTPTRARLRFPDGTDRSVCSADEDLGALWWLSCERLLVLTNKTWSIVLLTETSSRYARKISGTTALQEALKEKQQHIEQLLAERDMERAEMAKATSHICEVEKDLSVLKVQHVQHISENESSLQQVRVLLANTQKDKLELANQLEEEKRKVEDLQFRVEEECITKGDLEVFIHLTNAYELHQHDHHCSCRVQCSHEHHEPEAAETESSFWTFDGQLLSAVSCSCSVILRGSRNAPTFVSSSSSCSSKSREQRRCTET</sequence>
<feature type="region of interest" description="Disordered" evidence="2">
    <location>
        <begin position="1"/>
        <end position="22"/>
    </location>
</feature>
<keyword evidence="4" id="KW-1185">Reference proteome</keyword>
<feature type="compositionally biased region" description="Basic and acidic residues" evidence="2">
    <location>
        <begin position="1"/>
        <end position="10"/>
    </location>
</feature>
<dbReference type="PANTHER" id="PTHR18916">
    <property type="entry name" value="DYNACTIN 1-RELATED MICROTUBULE-BINDING"/>
    <property type="match status" value="1"/>
</dbReference>
<proteinExistence type="predicted"/>
<dbReference type="GO" id="GO:0005938">
    <property type="term" value="C:cell cortex"/>
    <property type="evidence" value="ECO:0007669"/>
    <property type="project" value="TreeGrafter"/>
</dbReference>
<organism evidence="3 4">
    <name type="scientific">Liparis tanakae</name>
    <name type="common">Tanaka's snailfish</name>
    <dbReference type="NCBI Taxonomy" id="230148"/>
    <lineage>
        <taxon>Eukaryota</taxon>
        <taxon>Metazoa</taxon>
        <taxon>Chordata</taxon>
        <taxon>Craniata</taxon>
        <taxon>Vertebrata</taxon>
        <taxon>Euteleostomi</taxon>
        <taxon>Actinopterygii</taxon>
        <taxon>Neopterygii</taxon>
        <taxon>Teleostei</taxon>
        <taxon>Neoteleostei</taxon>
        <taxon>Acanthomorphata</taxon>
        <taxon>Eupercaria</taxon>
        <taxon>Perciformes</taxon>
        <taxon>Cottioidei</taxon>
        <taxon>Cottales</taxon>
        <taxon>Liparidae</taxon>
        <taxon>Liparis</taxon>
    </lineage>
</organism>
<dbReference type="EMBL" id="SRLO01000226">
    <property type="protein sequence ID" value="TNN66028.1"/>
    <property type="molecule type" value="Genomic_DNA"/>
</dbReference>
<evidence type="ECO:0000313" key="3">
    <source>
        <dbReference type="EMBL" id="TNN66028.1"/>
    </source>
</evidence>
<feature type="region of interest" description="Disordered" evidence="2">
    <location>
        <begin position="267"/>
        <end position="290"/>
    </location>
</feature>
<keyword evidence="1" id="KW-0175">Coiled coil</keyword>
<dbReference type="AlphaFoldDB" id="A0A4Z2HJN5"/>
<feature type="coiled-coil region" evidence="1">
    <location>
        <begin position="96"/>
        <end position="130"/>
    </location>
</feature>
<gene>
    <name evidence="3" type="primary">Clip2</name>
    <name evidence="3" type="ORF">EYF80_023784</name>
</gene>
<reference evidence="3 4" key="1">
    <citation type="submission" date="2019-03" db="EMBL/GenBank/DDBJ databases">
        <title>First draft genome of Liparis tanakae, snailfish: a comprehensive survey of snailfish specific genes.</title>
        <authorList>
            <person name="Kim W."/>
            <person name="Song I."/>
            <person name="Jeong J.-H."/>
            <person name="Kim D."/>
            <person name="Kim S."/>
            <person name="Ryu S."/>
            <person name="Song J.Y."/>
            <person name="Lee S.K."/>
        </authorList>
    </citation>
    <scope>NUCLEOTIDE SEQUENCE [LARGE SCALE GENOMIC DNA]</scope>
    <source>
        <tissue evidence="3">Muscle</tissue>
    </source>
</reference>
<dbReference type="PANTHER" id="PTHR18916:SF10">
    <property type="entry name" value="CAP-GLY DOMAIN-CONTAINING LINKER PROTEIN 2"/>
    <property type="match status" value="1"/>
</dbReference>
<protein>
    <submittedName>
        <fullName evidence="3">CAP-Gly domain-containing linker protein 2</fullName>
    </submittedName>
</protein>
<evidence type="ECO:0000256" key="2">
    <source>
        <dbReference type="SAM" id="MobiDB-lite"/>
    </source>
</evidence>
<dbReference type="GO" id="GO:0035371">
    <property type="term" value="C:microtubule plus-end"/>
    <property type="evidence" value="ECO:0007669"/>
    <property type="project" value="TreeGrafter"/>
</dbReference>
<accession>A0A4Z2HJN5</accession>
<feature type="compositionally biased region" description="Basic and acidic residues" evidence="2">
    <location>
        <begin position="280"/>
        <end position="290"/>
    </location>
</feature>
<dbReference type="OrthoDB" id="5295208at2759"/>